<sequence length="99" mass="10887">MVVRLDDTDANPAAIVVTLSYGIYATDYQGEVRMRYDPDRKVFTYRLPPVTREAAGERAHGISLSAETVNPSNQPGRASRPTKGWIDFASQCLGEVQNG</sequence>
<gene>
    <name evidence="1" type="ORF">EV382_1076</name>
</gene>
<reference evidence="1 2" key="1">
    <citation type="submission" date="2019-02" db="EMBL/GenBank/DDBJ databases">
        <title>Sequencing the genomes of 1000 actinobacteria strains.</title>
        <authorList>
            <person name="Klenk H.-P."/>
        </authorList>
    </citation>
    <scope>NUCLEOTIDE SEQUENCE [LARGE SCALE GENOMIC DNA]</scope>
    <source>
        <strain evidence="1 2">DSM 45888</strain>
    </source>
</reference>
<keyword evidence="2" id="KW-1185">Reference proteome</keyword>
<dbReference type="EMBL" id="SHKK01000001">
    <property type="protein sequence ID" value="RZT77901.1"/>
    <property type="molecule type" value="Genomic_DNA"/>
</dbReference>
<protein>
    <submittedName>
        <fullName evidence="1">Uncharacterized protein</fullName>
    </submittedName>
</protein>
<comment type="caution">
    <text evidence="1">The sequence shown here is derived from an EMBL/GenBank/DDBJ whole genome shotgun (WGS) entry which is preliminary data.</text>
</comment>
<organism evidence="1 2">
    <name type="scientific">Micromonospora violae</name>
    <dbReference type="NCBI Taxonomy" id="1278207"/>
    <lineage>
        <taxon>Bacteria</taxon>
        <taxon>Bacillati</taxon>
        <taxon>Actinomycetota</taxon>
        <taxon>Actinomycetes</taxon>
        <taxon>Micromonosporales</taxon>
        <taxon>Micromonosporaceae</taxon>
        <taxon>Micromonospora</taxon>
    </lineage>
</organism>
<proteinExistence type="predicted"/>
<dbReference type="Proteomes" id="UP000293781">
    <property type="component" value="Unassembled WGS sequence"/>
</dbReference>
<evidence type="ECO:0000313" key="2">
    <source>
        <dbReference type="Proteomes" id="UP000293781"/>
    </source>
</evidence>
<dbReference type="AlphaFoldDB" id="A0A4Q7UCY8"/>
<accession>A0A4Q7UCY8</accession>
<evidence type="ECO:0000313" key="1">
    <source>
        <dbReference type="EMBL" id="RZT77901.1"/>
    </source>
</evidence>
<name>A0A4Q7UCY8_9ACTN</name>